<name>A0ABS9MQT5_9BURK</name>
<dbReference type="RefSeq" id="WP_237978634.1">
    <property type="nucleotide sequence ID" value="NZ_JAKNCT010000006.1"/>
</dbReference>
<sequence>MTQPEILAVFADASFEDAFAKIAPLFKEKSGCSLQLTFGQSGALRTDIEGLMPCDVFCSADEASPAALQKAVKAHELFAFAGNRLVVATRSERRFQNQDWADILCDPSTTIGMSTPRVSPEGDWSALLFKNIAKALPGRLGSRIVGQHAVALIGGNHTDEQLDRETGAHFMLSHEGIDAAVVFESAAERMKAEGLLLHPIPDGVCPKIVCWGCFPRTGKAPGSLKKELEALLLSPEGQTLLQGCGFLPAPANA</sequence>
<protein>
    <submittedName>
        <fullName evidence="1">Substrate-binding domain-containing protein</fullName>
    </submittedName>
</protein>
<proteinExistence type="predicted"/>
<dbReference type="Gene3D" id="3.40.190.10">
    <property type="entry name" value="Periplasmic binding protein-like II"/>
    <property type="match status" value="2"/>
</dbReference>
<dbReference type="Proteomes" id="UP001297600">
    <property type="component" value="Unassembled WGS sequence"/>
</dbReference>
<dbReference type="PANTHER" id="PTHR30632">
    <property type="entry name" value="MOLYBDATE-BINDING PERIPLASMIC PROTEIN"/>
    <property type="match status" value="1"/>
</dbReference>
<gene>
    <name evidence="1" type="ORF">MAF45_05910</name>
</gene>
<dbReference type="InterPro" id="IPR050682">
    <property type="entry name" value="ModA/WtpA"/>
</dbReference>
<reference evidence="1 2" key="1">
    <citation type="submission" date="2022-02" db="EMBL/GenBank/DDBJ databases">
        <title>Mesosutterella porci, a novel member of the family Sutterellaceae from pig feces.</title>
        <authorList>
            <person name="Wylensek D."/>
            <person name="Clavel T."/>
        </authorList>
    </citation>
    <scope>NUCLEOTIDE SEQUENCE [LARGE SCALE GENOMIC DNA]</scope>
    <source>
        <strain evidence="2">oilRF-744-wt-GAM-9</strain>
    </source>
</reference>
<dbReference type="PANTHER" id="PTHR30632:SF0">
    <property type="entry name" value="SULFATE-BINDING PROTEIN"/>
    <property type="match status" value="1"/>
</dbReference>
<comment type="caution">
    <text evidence="1">The sequence shown here is derived from an EMBL/GenBank/DDBJ whole genome shotgun (WGS) entry which is preliminary data.</text>
</comment>
<dbReference type="SUPFAM" id="SSF53850">
    <property type="entry name" value="Periplasmic binding protein-like II"/>
    <property type="match status" value="1"/>
</dbReference>
<dbReference type="EMBL" id="JAKNCT010000006">
    <property type="protein sequence ID" value="MCG5030981.1"/>
    <property type="molecule type" value="Genomic_DNA"/>
</dbReference>
<evidence type="ECO:0000313" key="2">
    <source>
        <dbReference type="Proteomes" id="UP001297600"/>
    </source>
</evidence>
<evidence type="ECO:0000313" key="1">
    <source>
        <dbReference type="EMBL" id="MCG5030981.1"/>
    </source>
</evidence>
<accession>A0ABS9MQT5</accession>
<dbReference type="Pfam" id="PF13531">
    <property type="entry name" value="SBP_bac_11"/>
    <property type="match status" value="1"/>
</dbReference>
<keyword evidence="2" id="KW-1185">Reference proteome</keyword>
<organism evidence="1 2">
    <name type="scientific">Mesosutterella porci</name>
    <dbReference type="NCBI Taxonomy" id="2915351"/>
    <lineage>
        <taxon>Bacteria</taxon>
        <taxon>Pseudomonadati</taxon>
        <taxon>Pseudomonadota</taxon>
        <taxon>Betaproteobacteria</taxon>
        <taxon>Burkholderiales</taxon>
        <taxon>Sutterellaceae</taxon>
        <taxon>Mesosutterella</taxon>
    </lineage>
</organism>